<evidence type="ECO:0000256" key="1">
    <source>
        <dbReference type="SAM" id="MobiDB-lite"/>
    </source>
</evidence>
<dbReference type="WBParaSite" id="SPAL_0000924584.1">
    <property type="protein sequence ID" value="SPAL_0000924584.1"/>
    <property type="gene ID" value="SPAL_0000924584"/>
</dbReference>
<reference evidence="4" key="1">
    <citation type="submission" date="2017-02" db="UniProtKB">
        <authorList>
            <consortium name="WormBaseParasite"/>
        </authorList>
    </citation>
    <scope>IDENTIFICATION</scope>
</reference>
<feature type="signal peptide" evidence="2">
    <location>
        <begin position="1"/>
        <end position="22"/>
    </location>
</feature>
<protein>
    <submittedName>
        <fullName evidence="4">Secreted protein</fullName>
    </submittedName>
</protein>
<keyword evidence="3" id="KW-1185">Reference proteome</keyword>
<organism evidence="3 4">
    <name type="scientific">Strongyloides papillosus</name>
    <name type="common">Intestinal threadworm</name>
    <dbReference type="NCBI Taxonomy" id="174720"/>
    <lineage>
        <taxon>Eukaryota</taxon>
        <taxon>Metazoa</taxon>
        <taxon>Ecdysozoa</taxon>
        <taxon>Nematoda</taxon>
        <taxon>Chromadorea</taxon>
        <taxon>Rhabditida</taxon>
        <taxon>Tylenchina</taxon>
        <taxon>Panagrolaimomorpha</taxon>
        <taxon>Strongyloidoidea</taxon>
        <taxon>Strongyloididae</taxon>
        <taxon>Strongyloides</taxon>
    </lineage>
</organism>
<accession>A0A0N5BTS0</accession>
<evidence type="ECO:0000256" key="2">
    <source>
        <dbReference type="SAM" id="SignalP"/>
    </source>
</evidence>
<sequence>MIISNYIKQFIFFCSLIDFVNSVLPPTGMNFGVGTRGRPGFYNPQHKHRPGRRGSWHVHYNIRPKSPKRHSKKRRNSQPKIEITRL</sequence>
<dbReference type="Proteomes" id="UP000046392">
    <property type="component" value="Unplaced"/>
</dbReference>
<evidence type="ECO:0000313" key="4">
    <source>
        <dbReference type="WBParaSite" id="SPAL_0000924584.1"/>
    </source>
</evidence>
<evidence type="ECO:0000313" key="3">
    <source>
        <dbReference type="Proteomes" id="UP000046392"/>
    </source>
</evidence>
<proteinExistence type="predicted"/>
<dbReference type="AlphaFoldDB" id="A0A0N5BTS0"/>
<name>A0A0N5BTS0_STREA</name>
<feature type="compositionally biased region" description="Basic residues" evidence="1">
    <location>
        <begin position="46"/>
        <end position="77"/>
    </location>
</feature>
<feature type="region of interest" description="Disordered" evidence="1">
    <location>
        <begin position="46"/>
        <end position="86"/>
    </location>
</feature>
<feature type="chain" id="PRO_5005895142" evidence="2">
    <location>
        <begin position="23"/>
        <end position="86"/>
    </location>
</feature>
<keyword evidence="2" id="KW-0732">Signal</keyword>